<protein>
    <submittedName>
        <fullName evidence="1">Uncharacterized protein</fullName>
    </submittedName>
</protein>
<name>A0ABV0CW08_9SPHN</name>
<evidence type="ECO:0000313" key="2">
    <source>
        <dbReference type="Proteomes" id="UP001484535"/>
    </source>
</evidence>
<gene>
    <name evidence="1" type="ORF">ABDJ38_07535</name>
</gene>
<proteinExistence type="predicted"/>
<evidence type="ECO:0000313" key="1">
    <source>
        <dbReference type="EMBL" id="MEN7537023.1"/>
    </source>
</evidence>
<sequence>MAKGSERGWLIVVHEMFHTSCGFDPRTAPIAQIKHEAWVLRCQAAEGGGRHAIEAQEDLYLANEHSLFPLKVLVLF</sequence>
<organism evidence="1 2">
    <name type="scientific">Aurantiacibacter flavus</name>
    <dbReference type="NCBI Taxonomy" id="3145232"/>
    <lineage>
        <taxon>Bacteria</taxon>
        <taxon>Pseudomonadati</taxon>
        <taxon>Pseudomonadota</taxon>
        <taxon>Alphaproteobacteria</taxon>
        <taxon>Sphingomonadales</taxon>
        <taxon>Erythrobacteraceae</taxon>
        <taxon>Aurantiacibacter</taxon>
    </lineage>
</organism>
<keyword evidence="2" id="KW-1185">Reference proteome</keyword>
<dbReference type="RefSeq" id="WP_346784473.1">
    <property type="nucleotide sequence ID" value="NZ_JBDLBR010000002.1"/>
</dbReference>
<dbReference type="EMBL" id="JBDLBR010000002">
    <property type="protein sequence ID" value="MEN7537023.1"/>
    <property type="molecule type" value="Genomic_DNA"/>
</dbReference>
<accession>A0ABV0CW08</accession>
<comment type="caution">
    <text evidence="1">The sequence shown here is derived from an EMBL/GenBank/DDBJ whole genome shotgun (WGS) entry which is preliminary data.</text>
</comment>
<reference evidence="1 2" key="1">
    <citation type="submission" date="2024-05" db="EMBL/GenBank/DDBJ databases">
        <authorList>
            <person name="Park S."/>
        </authorList>
    </citation>
    <scope>NUCLEOTIDE SEQUENCE [LARGE SCALE GENOMIC DNA]</scope>
    <source>
        <strain evidence="1 2">DGU5</strain>
    </source>
</reference>
<dbReference type="Proteomes" id="UP001484535">
    <property type="component" value="Unassembled WGS sequence"/>
</dbReference>